<name>F4R3Z5_MELLP</name>
<keyword evidence="3" id="KW-1185">Reference proteome</keyword>
<dbReference type="HOGENOM" id="CLU_097248_1_0_1"/>
<sequence length="203" mass="23291">MFPTFMIYGQSQTSVMPELRAMAFQTRTPTSELSQQTSPERIRSFNTHVGMYLDSGCYHLVPRAIERHIESYRFLNTQELDLIKDHLIGLEDQVHDTISYLFEAERVVEYVKMALGLPDPEVITHHRILKEQLKQARAERKEYMRAVKHYNREVARLGAILSRENKRTCDFEDAVAQANPEPTSPVSESAAPLASDLVSLVIQ</sequence>
<dbReference type="RefSeq" id="XP_007403647.1">
    <property type="nucleotide sequence ID" value="XM_007403585.1"/>
</dbReference>
<dbReference type="InParanoid" id="F4R3Z5"/>
<feature type="coiled-coil region" evidence="1">
    <location>
        <begin position="126"/>
        <end position="153"/>
    </location>
</feature>
<dbReference type="Proteomes" id="UP000001072">
    <property type="component" value="Unassembled WGS sequence"/>
</dbReference>
<accession>F4R3Z5</accession>
<dbReference type="KEGG" id="mlr:MELLADRAFT_101208"/>
<dbReference type="AlphaFoldDB" id="F4R3Z5"/>
<evidence type="ECO:0000313" key="3">
    <source>
        <dbReference type="Proteomes" id="UP000001072"/>
    </source>
</evidence>
<evidence type="ECO:0000313" key="2">
    <source>
        <dbReference type="EMBL" id="EGG12709.1"/>
    </source>
</evidence>
<proteinExistence type="predicted"/>
<dbReference type="EMBL" id="GL883090">
    <property type="protein sequence ID" value="EGG12709.1"/>
    <property type="molecule type" value="Genomic_DNA"/>
</dbReference>
<dbReference type="GeneID" id="18921300"/>
<reference evidence="3" key="1">
    <citation type="journal article" date="2011" name="Proc. Natl. Acad. Sci. U.S.A.">
        <title>Obligate biotrophy features unraveled by the genomic analysis of rust fungi.</title>
        <authorList>
            <person name="Duplessis S."/>
            <person name="Cuomo C.A."/>
            <person name="Lin Y.-C."/>
            <person name="Aerts A."/>
            <person name="Tisserant E."/>
            <person name="Veneault-Fourrey C."/>
            <person name="Joly D.L."/>
            <person name="Hacquard S."/>
            <person name="Amselem J."/>
            <person name="Cantarel B.L."/>
            <person name="Chiu R."/>
            <person name="Coutinho P.M."/>
            <person name="Feau N."/>
            <person name="Field M."/>
            <person name="Frey P."/>
            <person name="Gelhaye E."/>
            <person name="Goldberg J."/>
            <person name="Grabherr M.G."/>
            <person name="Kodira C.D."/>
            <person name="Kohler A."/>
            <person name="Kuees U."/>
            <person name="Lindquist E.A."/>
            <person name="Lucas S.M."/>
            <person name="Mago R."/>
            <person name="Mauceli E."/>
            <person name="Morin E."/>
            <person name="Murat C."/>
            <person name="Pangilinan J.L."/>
            <person name="Park R."/>
            <person name="Pearson M."/>
            <person name="Quesneville H."/>
            <person name="Rouhier N."/>
            <person name="Sakthikumar S."/>
            <person name="Salamov A.A."/>
            <person name="Schmutz J."/>
            <person name="Selles B."/>
            <person name="Shapiro H."/>
            <person name="Tanguay P."/>
            <person name="Tuskan G.A."/>
            <person name="Henrissat B."/>
            <person name="Van de Peer Y."/>
            <person name="Rouze P."/>
            <person name="Ellis J.G."/>
            <person name="Dodds P.N."/>
            <person name="Schein J.E."/>
            <person name="Zhong S."/>
            <person name="Hamelin R.C."/>
            <person name="Grigoriev I.V."/>
            <person name="Szabo L.J."/>
            <person name="Martin F."/>
        </authorList>
    </citation>
    <scope>NUCLEOTIDE SEQUENCE [LARGE SCALE GENOMIC DNA]</scope>
    <source>
        <strain evidence="3">98AG31 / pathotype 3-4-7</strain>
    </source>
</reference>
<protein>
    <submittedName>
        <fullName evidence="2">Uncharacterized protein</fullName>
    </submittedName>
</protein>
<organism evidence="3">
    <name type="scientific">Melampsora larici-populina (strain 98AG31 / pathotype 3-4-7)</name>
    <name type="common">Poplar leaf rust fungus</name>
    <dbReference type="NCBI Taxonomy" id="747676"/>
    <lineage>
        <taxon>Eukaryota</taxon>
        <taxon>Fungi</taxon>
        <taxon>Dikarya</taxon>
        <taxon>Basidiomycota</taxon>
        <taxon>Pucciniomycotina</taxon>
        <taxon>Pucciniomycetes</taxon>
        <taxon>Pucciniales</taxon>
        <taxon>Melampsoraceae</taxon>
        <taxon>Melampsora</taxon>
    </lineage>
</organism>
<dbReference type="VEuPathDB" id="FungiDB:MELLADRAFT_101208"/>
<evidence type="ECO:0000256" key="1">
    <source>
        <dbReference type="SAM" id="Coils"/>
    </source>
</evidence>
<gene>
    <name evidence="2" type="ORF">MELLADRAFT_101208</name>
</gene>
<keyword evidence="1" id="KW-0175">Coiled coil</keyword>